<gene>
    <name evidence="4" type="ORF">SAMN05444817_11210</name>
</gene>
<proteinExistence type="inferred from homology"/>
<feature type="chain" id="PRO_5039609317" evidence="2">
    <location>
        <begin position="23"/>
        <end position="330"/>
    </location>
</feature>
<dbReference type="RefSeq" id="WP_076599728.1">
    <property type="nucleotide sequence ID" value="NZ_CP046976.1"/>
</dbReference>
<organism evidence="4 5">
    <name type="scientific">Corynebacterium appendicis CIP 107643</name>
    <dbReference type="NCBI Taxonomy" id="1161099"/>
    <lineage>
        <taxon>Bacteria</taxon>
        <taxon>Bacillati</taxon>
        <taxon>Actinomycetota</taxon>
        <taxon>Actinomycetes</taxon>
        <taxon>Mycobacteriales</taxon>
        <taxon>Corynebacteriaceae</taxon>
        <taxon>Corynebacterium</taxon>
    </lineage>
</organism>
<comment type="similarity">
    <text evidence="1">Belongs to the bacterial solute-binding protein 8 family.</text>
</comment>
<dbReference type="InterPro" id="IPR002491">
    <property type="entry name" value="ABC_transptr_periplasmic_BD"/>
</dbReference>
<dbReference type="PROSITE" id="PS50983">
    <property type="entry name" value="FE_B12_PBP"/>
    <property type="match status" value="1"/>
</dbReference>
<dbReference type="PANTHER" id="PTHR30535:SF7">
    <property type="entry name" value="IRON(III) DICITRATE-BINDING PROTEIN"/>
    <property type="match status" value="1"/>
</dbReference>
<feature type="signal peptide" evidence="2">
    <location>
        <begin position="1"/>
        <end position="22"/>
    </location>
</feature>
<keyword evidence="2" id="KW-0732">Signal</keyword>
<accession>A0A1N7JXC2</accession>
<feature type="domain" description="Fe/B12 periplasmic-binding" evidence="3">
    <location>
        <begin position="56"/>
        <end position="330"/>
    </location>
</feature>
<evidence type="ECO:0000313" key="5">
    <source>
        <dbReference type="Proteomes" id="UP000186292"/>
    </source>
</evidence>
<evidence type="ECO:0000256" key="1">
    <source>
        <dbReference type="ARBA" id="ARBA00008814"/>
    </source>
</evidence>
<dbReference type="PANTHER" id="PTHR30535">
    <property type="entry name" value="VITAMIN B12-BINDING PROTEIN"/>
    <property type="match status" value="1"/>
</dbReference>
<sequence length="330" mass="35306">MKKALVVAPIATALLAASCSTTEDGSETAAQDTTTQNSATLDNCGVEIHVDTPVQRAVALEQGASDTLLMLGASEQIAGVGHQKDNPPDGLPKPKAIADQIPTAEQIRAADADFIYSPFELVWTADSAGTREEWQKAGVATYLTNTECSDYGENAGKNSFELIERDLTELGQLFGHEDKVAELIEQQRDTLDKAQQAPDGTTFMLLYSSLGGAPYVAGGPSIVTEMGRAVNMTNVFEDVKEEWPQVSWEEVAQADPDVIVIADLPVRGEPGDTWQEKVTDLENNPGTREMQAVKKERYIVVPGVATSASARSYQAVQAMSDAITSGIADN</sequence>
<dbReference type="Pfam" id="PF01497">
    <property type="entry name" value="Peripla_BP_2"/>
    <property type="match status" value="1"/>
</dbReference>
<dbReference type="EMBL" id="FTOF01000012">
    <property type="protein sequence ID" value="SIS53967.1"/>
    <property type="molecule type" value="Genomic_DNA"/>
</dbReference>
<dbReference type="Proteomes" id="UP000186292">
    <property type="component" value="Unassembled WGS sequence"/>
</dbReference>
<reference evidence="5" key="1">
    <citation type="submission" date="2017-01" db="EMBL/GenBank/DDBJ databases">
        <authorList>
            <person name="Varghese N."/>
            <person name="Submissions S."/>
        </authorList>
    </citation>
    <scope>NUCLEOTIDE SEQUENCE [LARGE SCALE GENOMIC DNA]</scope>
    <source>
        <strain evidence="5">DSM 44531</strain>
    </source>
</reference>
<name>A0A1N7JXC2_9CORY</name>
<evidence type="ECO:0000259" key="3">
    <source>
        <dbReference type="PROSITE" id="PS50983"/>
    </source>
</evidence>
<dbReference type="STRING" id="1161099.SAMN05444817_11210"/>
<evidence type="ECO:0000256" key="2">
    <source>
        <dbReference type="SAM" id="SignalP"/>
    </source>
</evidence>
<protein>
    <submittedName>
        <fullName evidence="4">Iron complex transport system substrate-binding protein</fullName>
    </submittedName>
</protein>
<dbReference type="InterPro" id="IPR050902">
    <property type="entry name" value="ABC_Transporter_SBP"/>
</dbReference>
<dbReference type="PROSITE" id="PS51257">
    <property type="entry name" value="PROKAR_LIPOPROTEIN"/>
    <property type="match status" value="1"/>
</dbReference>
<keyword evidence="5" id="KW-1185">Reference proteome</keyword>
<dbReference type="Gene3D" id="3.40.50.1980">
    <property type="entry name" value="Nitrogenase molybdenum iron protein domain"/>
    <property type="match status" value="2"/>
</dbReference>
<dbReference type="SUPFAM" id="SSF53807">
    <property type="entry name" value="Helical backbone' metal receptor"/>
    <property type="match status" value="1"/>
</dbReference>
<evidence type="ECO:0000313" key="4">
    <source>
        <dbReference type="EMBL" id="SIS53967.1"/>
    </source>
</evidence>
<dbReference type="OrthoDB" id="9797850at2"/>
<dbReference type="AlphaFoldDB" id="A0A1N7JXC2"/>